<feature type="signal peptide" evidence="11">
    <location>
        <begin position="1"/>
        <end position="27"/>
    </location>
</feature>
<dbReference type="InterPro" id="IPR036734">
    <property type="entry name" value="Neur_chan_lig-bd_sf"/>
</dbReference>
<gene>
    <name evidence="14" type="ORF">LARSCL_LOCUS16566</name>
</gene>
<dbReference type="GO" id="GO:0005254">
    <property type="term" value="F:chloride channel activity"/>
    <property type="evidence" value="ECO:0007669"/>
    <property type="project" value="UniProtKB-ARBA"/>
</dbReference>
<dbReference type="Pfam" id="PF02932">
    <property type="entry name" value="Neur_chan_memb"/>
    <property type="match status" value="1"/>
</dbReference>
<dbReference type="InterPro" id="IPR038050">
    <property type="entry name" value="Neuro_actylchol_rec"/>
</dbReference>
<evidence type="ECO:0000313" key="14">
    <source>
        <dbReference type="EMBL" id="CAL1290571.1"/>
    </source>
</evidence>
<evidence type="ECO:0000256" key="4">
    <source>
        <dbReference type="ARBA" id="ARBA00022475"/>
    </source>
</evidence>
<evidence type="ECO:0000256" key="2">
    <source>
        <dbReference type="ARBA" id="ARBA00004236"/>
    </source>
</evidence>
<proteinExistence type="inferred from homology"/>
<keyword evidence="5 11" id="KW-0812">Transmembrane</keyword>
<dbReference type="InterPro" id="IPR006202">
    <property type="entry name" value="Neur_chan_lig-bd"/>
</dbReference>
<feature type="chain" id="PRO_5043101745" evidence="11">
    <location>
        <begin position="28"/>
        <end position="452"/>
    </location>
</feature>
<evidence type="ECO:0000256" key="10">
    <source>
        <dbReference type="ARBA" id="ARBA00023303"/>
    </source>
</evidence>
<evidence type="ECO:0000256" key="1">
    <source>
        <dbReference type="ARBA" id="ARBA00004141"/>
    </source>
</evidence>
<evidence type="ECO:0000256" key="7">
    <source>
        <dbReference type="ARBA" id="ARBA00022989"/>
    </source>
</evidence>
<evidence type="ECO:0000313" key="15">
    <source>
        <dbReference type="Proteomes" id="UP001497382"/>
    </source>
</evidence>
<dbReference type="FunFam" id="2.70.170.10:FF:000065">
    <property type="entry name" value="Glutamate-gated chloride channel, putative"/>
    <property type="match status" value="1"/>
</dbReference>
<dbReference type="Gene3D" id="1.20.58.390">
    <property type="entry name" value="Neurotransmitter-gated ion-channel transmembrane domain"/>
    <property type="match status" value="1"/>
</dbReference>
<comment type="similarity">
    <text evidence="11">Belongs to the ligand-gated ion channel (TC 1.A.9) family.</text>
</comment>
<feature type="transmembrane region" description="Helical" evidence="11">
    <location>
        <begin position="310"/>
        <end position="329"/>
    </location>
</feature>
<dbReference type="SUPFAM" id="SSF63712">
    <property type="entry name" value="Nicotinic receptor ligand binding domain-like"/>
    <property type="match status" value="1"/>
</dbReference>
<dbReference type="InterPro" id="IPR006201">
    <property type="entry name" value="Neur_channel"/>
</dbReference>
<dbReference type="Pfam" id="PF02931">
    <property type="entry name" value="Neur_chan_LBD"/>
    <property type="match status" value="1"/>
</dbReference>
<evidence type="ECO:0000256" key="5">
    <source>
        <dbReference type="ARBA" id="ARBA00022692"/>
    </source>
</evidence>
<dbReference type="NCBIfam" id="TIGR00860">
    <property type="entry name" value="LIC"/>
    <property type="match status" value="1"/>
</dbReference>
<evidence type="ECO:0000256" key="11">
    <source>
        <dbReference type="RuleBase" id="RU000687"/>
    </source>
</evidence>
<dbReference type="InterPro" id="IPR018000">
    <property type="entry name" value="Neurotransmitter_ion_chnl_CS"/>
</dbReference>
<dbReference type="InterPro" id="IPR006028">
    <property type="entry name" value="GABAA/Glycine_rcpt"/>
</dbReference>
<keyword evidence="10 11" id="KW-0407">Ion channel</keyword>
<dbReference type="SUPFAM" id="SSF90112">
    <property type="entry name" value="Neurotransmitter-gated ion-channel transmembrane pore"/>
    <property type="match status" value="1"/>
</dbReference>
<feature type="transmembrane region" description="Helical" evidence="11">
    <location>
        <begin position="344"/>
        <end position="366"/>
    </location>
</feature>
<dbReference type="InterPro" id="IPR006029">
    <property type="entry name" value="Neurotrans-gated_channel_TM"/>
</dbReference>
<keyword evidence="4" id="KW-1003">Cell membrane</keyword>
<keyword evidence="7 11" id="KW-1133">Transmembrane helix</keyword>
<accession>A0AAV2B3X3</accession>
<feature type="domain" description="Neurotransmitter-gated ion-channel transmembrane" evidence="13">
    <location>
        <begin position="286"/>
        <end position="378"/>
    </location>
</feature>
<dbReference type="GO" id="GO:0099095">
    <property type="term" value="F:ligand-gated monoatomic anion channel activity"/>
    <property type="evidence" value="ECO:0007669"/>
    <property type="project" value="UniProtKB-ARBA"/>
</dbReference>
<protein>
    <submittedName>
        <fullName evidence="14">Uncharacterized protein</fullName>
    </submittedName>
</protein>
<keyword evidence="6 11" id="KW-0732">Signal</keyword>
<dbReference type="Proteomes" id="UP001497382">
    <property type="component" value="Unassembled WGS sequence"/>
</dbReference>
<dbReference type="GO" id="GO:0005230">
    <property type="term" value="F:extracellular ligand-gated monoatomic ion channel activity"/>
    <property type="evidence" value="ECO:0007669"/>
    <property type="project" value="InterPro"/>
</dbReference>
<dbReference type="GO" id="GO:0004888">
    <property type="term" value="F:transmembrane signaling receptor activity"/>
    <property type="evidence" value="ECO:0007669"/>
    <property type="project" value="InterPro"/>
</dbReference>
<evidence type="ECO:0000256" key="3">
    <source>
        <dbReference type="ARBA" id="ARBA00022448"/>
    </source>
</evidence>
<evidence type="ECO:0000256" key="9">
    <source>
        <dbReference type="ARBA" id="ARBA00023136"/>
    </source>
</evidence>
<dbReference type="PRINTS" id="PR00252">
    <property type="entry name" value="NRIONCHANNEL"/>
</dbReference>
<dbReference type="PRINTS" id="PR00253">
    <property type="entry name" value="GABAARECEPTR"/>
</dbReference>
<dbReference type="AlphaFoldDB" id="A0AAV2B3X3"/>
<feature type="domain" description="Neurotransmitter-gated ion-channel ligand-binding" evidence="12">
    <location>
        <begin position="72"/>
        <end position="248"/>
    </location>
</feature>
<dbReference type="InterPro" id="IPR036719">
    <property type="entry name" value="Neuro-gated_channel_TM_sf"/>
</dbReference>
<dbReference type="GO" id="GO:0005886">
    <property type="term" value="C:plasma membrane"/>
    <property type="evidence" value="ECO:0007669"/>
    <property type="project" value="UniProtKB-SubCell"/>
</dbReference>
<dbReference type="EMBL" id="CAXIEN010000266">
    <property type="protein sequence ID" value="CAL1290571.1"/>
    <property type="molecule type" value="Genomic_DNA"/>
</dbReference>
<name>A0AAV2B3X3_9ARAC</name>
<dbReference type="PROSITE" id="PS00236">
    <property type="entry name" value="NEUROTR_ION_CHANNEL"/>
    <property type="match status" value="1"/>
</dbReference>
<keyword evidence="8 11" id="KW-0406">Ion transport</keyword>
<keyword evidence="9 11" id="KW-0472">Membrane</keyword>
<evidence type="ECO:0000256" key="8">
    <source>
        <dbReference type="ARBA" id="ARBA00023065"/>
    </source>
</evidence>
<organism evidence="14 15">
    <name type="scientific">Larinioides sclopetarius</name>
    <dbReference type="NCBI Taxonomy" id="280406"/>
    <lineage>
        <taxon>Eukaryota</taxon>
        <taxon>Metazoa</taxon>
        <taxon>Ecdysozoa</taxon>
        <taxon>Arthropoda</taxon>
        <taxon>Chelicerata</taxon>
        <taxon>Arachnida</taxon>
        <taxon>Araneae</taxon>
        <taxon>Araneomorphae</taxon>
        <taxon>Entelegynae</taxon>
        <taxon>Araneoidea</taxon>
        <taxon>Araneidae</taxon>
        <taxon>Larinioides</taxon>
    </lineage>
</organism>
<dbReference type="Gene3D" id="2.70.170.10">
    <property type="entry name" value="Neurotransmitter-gated ion-channel ligand-binding domain"/>
    <property type="match status" value="1"/>
</dbReference>
<feature type="transmembrane region" description="Helical" evidence="11">
    <location>
        <begin position="286"/>
        <end position="303"/>
    </location>
</feature>
<dbReference type="PANTHER" id="PTHR18945">
    <property type="entry name" value="NEUROTRANSMITTER GATED ION CHANNEL"/>
    <property type="match status" value="1"/>
</dbReference>
<reference evidence="14 15" key="1">
    <citation type="submission" date="2024-04" db="EMBL/GenBank/DDBJ databases">
        <authorList>
            <person name="Rising A."/>
            <person name="Reimegard J."/>
            <person name="Sonavane S."/>
            <person name="Akerstrom W."/>
            <person name="Nylinder S."/>
            <person name="Hedman E."/>
            <person name="Kallberg Y."/>
        </authorList>
    </citation>
    <scope>NUCLEOTIDE SEQUENCE [LARGE SCALE GENOMIC DNA]</scope>
</reference>
<evidence type="ECO:0000256" key="6">
    <source>
        <dbReference type="ARBA" id="ARBA00022729"/>
    </source>
</evidence>
<comment type="caution">
    <text evidence="14">The sequence shown here is derived from an EMBL/GenBank/DDBJ whole genome shotgun (WGS) entry which is preliminary data.</text>
</comment>
<evidence type="ECO:0000259" key="13">
    <source>
        <dbReference type="Pfam" id="PF02932"/>
    </source>
</evidence>
<dbReference type="CDD" id="cd18990">
    <property type="entry name" value="LGIC_ECD_GABAAR"/>
    <property type="match status" value="1"/>
</dbReference>
<comment type="subcellular location">
    <subcellularLocation>
        <location evidence="2">Cell membrane</location>
    </subcellularLocation>
    <subcellularLocation>
        <location evidence="1">Membrane</location>
        <topology evidence="1">Multi-pass membrane protein</topology>
    </subcellularLocation>
</comment>
<feature type="transmembrane region" description="Helical" evidence="11">
    <location>
        <begin position="420"/>
        <end position="439"/>
    </location>
</feature>
<keyword evidence="3 11" id="KW-0813">Transport</keyword>
<sequence>MCEMHSYRKRGTHLFFLFFTLFHSVTSTLNQEGIRPNGTKYEEFFQNSVLQVGNRVKSHSIRSPGSLKEIGHLVNELLTGYDRRAWPTYGTNNPTLVTVNIYINSLGSVSAANMDFGMDIYLRQSWVDPRLQLSKFGLNETVTLQGQDVIDNIWKPDIFFRNLKSGNFHTMTVSNKLIKLSPDGRILFSMRLTLRLSCHMSFRNYPLDAQRCWIILGSYAMTADQVQIQWNKDMPITLEKEIEVPEFQVVLQDPGEFYRDIDTGVFSFLNVSFVLLRQNEYHLVQTYLPTFLIVMISWVSFWIPTDPAPARTLIGVTSSLTLATIAGGIRSQLPPISYAKAIDIWIGACAVMCFAAFLEFAAASYLKRMKVRHSQPKTRWLSFWKTQHPEPQSNGKDQVVHTPESDQKIQLRRSYAIDRYSRIIFPFVFLIFNIVYWKYFLSQRANIEMKLL</sequence>
<evidence type="ECO:0000259" key="12">
    <source>
        <dbReference type="Pfam" id="PF02931"/>
    </source>
</evidence>
<dbReference type="CDD" id="cd19049">
    <property type="entry name" value="LGIC_TM_anion"/>
    <property type="match status" value="1"/>
</dbReference>
<keyword evidence="15" id="KW-1185">Reference proteome</keyword>